<proteinExistence type="inferred from homology"/>
<comment type="similarity">
    <text evidence="1">Belongs to the ribosome association toxin RatA family.</text>
</comment>
<feature type="chain" id="PRO_5011584066" evidence="2">
    <location>
        <begin position="29"/>
        <end position="208"/>
    </location>
</feature>
<evidence type="ECO:0000313" key="4">
    <source>
        <dbReference type="EMBL" id="SFL73376.1"/>
    </source>
</evidence>
<reference evidence="4 5" key="1">
    <citation type="submission" date="2016-10" db="EMBL/GenBank/DDBJ databases">
        <authorList>
            <person name="de Groot N.N."/>
        </authorList>
    </citation>
    <scope>NUCLEOTIDE SEQUENCE [LARGE SCALE GENOMIC DNA]</scope>
    <source>
        <strain evidence="4 5">ATCC 43154</strain>
    </source>
</reference>
<keyword evidence="5" id="KW-1185">Reference proteome</keyword>
<evidence type="ECO:0000256" key="1">
    <source>
        <dbReference type="ARBA" id="ARBA00008918"/>
    </source>
</evidence>
<dbReference type="Proteomes" id="UP000199470">
    <property type="component" value="Unassembled WGS sequence"/>
</dbReference>
<sequence>MRKASMTSITNMMKTAAALLLPAALAQAAPPDLGPLAANKVALQDVSQSGVAGKTFAAGTVIAAPLATLCAAIQDYADYPSFMPNVDKVKVSAGAGGSALLDLTLKLPMGKVKKYRLRMEPKAGAQSCRLAWKLVPSEGLKPDETIADTSGHWQLAPLAADRGKTEVRYLVYTDPGPVPIGFGWIVDSMSKDSIPKMLEALRARVASR</sequence>
<feature type="domain" description="Coenzyme Q-binding protein COQ10 START" evidence="3">
    <location>
        <begin position="62"/>
        <end position="202"/>
    </location>
</feature>
<dbReference type="Gene3D" id="3.30.530.20">
    <property type="match status" value="1"/>
</dbReference>
<dbReference type="AlphaFoldDB" id="A0A1I4K4H6"/>
<dbReference type="Pfam" id="PF03364">
    <property type="entry name" value="Polyketide_cyc"/>
    <property type="match status" value="1"/>
</dbReference>
<gene>
    <name evidence="4" type="ORF">SAMN02982985_01270</name>
</gene>
<evidence type="ECO:0000256" key="2">
    <source>
        <dbReference type="SAM" id="SignalP"/>
    </source>
</evidence>
<evidence type="ECO:0000259" key="3">
    <source>
        <dbReference type="Pfam" id="PF03364"/>
    </source>
</evidence>
<keyword evidence="2" id="KW-0732">Signal</keyword>
<name>A0A1I4K4H6_9BURK</name>
<dbReference type="InterPro" id="IPR005031">
    <property type="entry name" value="COQ10_START"/>
</dbReference>
<evidence type="ECO:0000313" key="5">
    <source>
        <dbReference type="Proteomes" id="UP000199470"/>
    </source>
</evidence>
<dbReference type="STRING" id="758825.SAMN02982985_01270"/>
<feature type="signal peptide" evidence="2">
    <location>
        <begin position="1"/>
        <end position="28"/>
    </location>
</feature>
<dbReference type="EMBL" id="FOTW01000007">
    <property type="protein sequence ID" value="SFL73376.1"/>
    <property type="molecule type" value="Genomic_DNA"/>
</dbReference>
<organism evidence="4 5">
    <name type="scientific">Rugamonas rubra</name>
    <dbReference type="NCBI Taxonomy" id="758825"/>
    <lineage>
        <taxon>Bacteria</taxon>
        <taxon>Pseudomonadati</taxon>
        <taxon>Pseudomonadota</taxon>
        <taxon>Betaproteobacteria</taxon>
        <taxon>Burkholderiales</taxon>
        <taxon>Oxalobacteraceae</taxon>
        <taxon>Telluria group</taxon>
        <taxon>Rugamonas</taxon>
    </lineage>
</organism>
<accession>A0A1I4K4H6</accession>
<dbReference type="InterPro" id="IPR023393">
    <property type="entry name" value="START-like_dom_sf"/>
</dbReference>
<protein>
    <submittedName>
        <fullName evidence="4">Polyketide cyclase / dehydrase and lipid transport</fullName>
    </submittedName>
</protein>
<dbReference type="SUPFAM" id="SSF55961">
    <property type="entry name" value="Bet v1-like"/>
    <property type="match status" value="1"/>
</dbReference>